<name>A0A0E9RCR7_ANGAN</name>
<dbReference type="EMBL" id="GBXM01081703">
    <property type="protein sequence ID" value="JAH26874.1"/>
    <property type="molecule type" value="Transcribed_RNA"/>
</dbReference>
<evidence type="ECO:0000256" key="1">
    <source>
        <dbReference type="SAM" id="MobiDB-lite"/>
    </source>
</evidence>
<accession>A0A0E9RCR7</accession>
<reference evidence="2" key="1">
    <citation type="submission" date="2014-11" db="EMBL/GenBank/DDBJ databases">
        <authorList>
            <person name="Amaro Gonzalez C."/>
        </authorList>
    </citation>
    <scope>NUCLEOTIDE SEQUENCE</scope>
</reference>
<protein>
    <submittedName>
        <fullName evidence="2">Uncharacterized protein</fullName>
    </submittedName>
</protein>
<organism evidence="2">
    <name type="scientific">Anguilla anguilla</name>
    <name type="common">European freshwater eel</name>
    <name type="synonym">Muraena anguilla</name>
    <dbReference type="NCBI Taxonomy" id="7936"/>
    <lineage>
        <taxon>Eukaryota</taxon>
        <taxon>Metazoa</taxon>
        <taxon>Chordata</taxon>
        <taxon>Craniata</taxon>
        <taxon>Vertebrata</taxon>
        <taxon>Euteleostomi</taxon>
        <taxon>Actinopterygii</taxon>
        <taxon>Neopterygii</taxon>
        <taxon>Teleostei</taxon>
        <taxon>Anguilliformes</taxon>
        <taxon>Anguillidae</taxon>
        <taxon>Anguilla</taxon>
    </lineage>
</organism>
<proteinExistence type="predicted"/>
<reference evidence="2" key="2">
    <citation type="journal article" date="2015" name="Fish Shellfish Immunol.">
        <title>Early steps in the European eel (Anguilla anguilla)-Vibrio vulnificus interaction in the gills: Role of the RtxA13 toxin.</title>
        <authorList>
            <person name="Callol A."/>
            <person name="Pajuelo D."/>
            <person name="Ebbesson L."/>
            <person name="Teles M."/>
            <person name="MacKenzie S."/>
            <person name="Amaro C."/>
        </authorList>
    </citation>
    <scope>NUCLEOTIDE SEQUENCE</scope>
</reference>
<sequence>MFLVHYRSPTSMNPHNEASVRC</sequence>
<evidence type="ECO:0000313" key="2">
    <source>
        <dbReference type="EMBL" id="JAH26874.1"/>
    </source>
</evidence>
<feature type="region of interest" description="Disordered" evidence="1">
    <location>
        <begin position="1"/>
        <end position="22"/>
    </location>
</feature>
<dbReference type="AlphaFoldDB" id="A0A0E9RCR7"/>